<dbReference type="InterPro" id="IPR050137">
    <property type="entry name" value="PyrR_bifunctional"/>
</dbReference>
<dbReference type="InterPro" id="IPR029057">
    <property type="entry name" value="PRTase-like"/>
</dbReference>
<dbReference type="Pfam" id="PF00156">
    <property type="entry name" value="Pribosyltran"/>
    <property type="match status" value="1"/>
</dbReference>
<dbReference type="CDD" id="cd06223">
    <property type="entry name" value="PRTases_typeI"/>
    <property type="match status" value="1"/>
</dbReference>
<evidence type="ECO:0000259" key="1">
    <source>
        <dbReference type="Pfam" id="PF00156"/>
    </source>
</evidence>
<organism evidence="2">
    <name type="scientific">marine metagenome</name>
    <dbReference type="NCBI Taxonomy" id="408172"/>
    <lineage>
        <taxon>unclassified sequences</taxon>
        <taxon>metagenomes</taxon>
        <taxon>ecological metagenomes</taxon>
    </lineage>
</organism>
<dbReference type="AlphaFoldDB" id="A0A383BU70"/>
<protein>
    <recommendedName>
        <fullName evidence="1">Phosphoribosyltransferase domain-containing protein</fullName>
    </recommendedName>
</protein>
<name>A0A383BU70_9ZZZZ</name>
<feature type="non-terminal residue" evidence="2">
    <location>
        <position position="159"/>
    </location>
</feature>
<reference evidence="2" key="1">
    <citation type="submission" date="2018-05" db="EMBL/GenBank/DDBJ databases">
        <authorList>
            <person name="Lanie J.A."/>
            <person name="Ng W.-L."/>
            <person name="Kazmierczak K.M."/>
            <person name="Andrzejewski T.M."/>
            <person name="Davidsen T.M."/>
            <person name="Wayne K.J."/>
            <person name="Tettelin H."/>
            <person name="Glass J.I."/>
            <person name="Rusch D."/>
            <person name="Podicherti R."/>
            <person name="Tsui H.-C.T."/>
            <person name="Winkler M.E."/>
        </authorList>
    </citation>
    <scope>NUCLEOTIDE SEQUENCE</scope>
</reference>
<evidence type="ECO:0000313" key="2">
    <source>
        <dbReference type="EMBL" id="SVE23411.1"/>
    </source>
</evidence>
<accession>A0A383BU70</accession>
<dbReference type="PANTHER" id="PTHR11608">
    <property type="entry name" value="BIFUNCTIONAL PROTEIN PYRR"/>
    <property type="match status" value="1"/>
</dbReference>
<gene>
    <name evidence="2" type="ORF">METZ01_LOCUS476265</name>
</gene>
<dbReference type="Gene3D" id="3.40.50.2020">
    <property type="match status" value="1"/>
</dbReference>
<dbReference type="PANTHER" id="PTHR11608:SF0">
    <property type="entry name" value="BIFUNCTIONAL PROTEIN PYRR"/>
    <property type="match status" value="1"/>
</dbReference>
<dbReference type="InterPro" id="IPR000836">
    <property type="entry name" value="PRTase_dom"/>
</dbReference>
<sequence>MIRWLLHHILPLDRGRPCAQPTDPIELRSAVIDRMPTNPMLTQTLLDESATKKLLLELAQQIGQAVPPAAHLVLVGIRRRGDSIAESIGEHLRGTRGTLAIGSLDITLYRDDFGQIDSLPKVGTTIIESSIDGAHVVVVDDVLYTGRTIRAALNELADF</sequence>
<dbReference type="EMBL" id="UINC01203248">
    <property type="protein sequence ID" value="SVE23411.1"/>
    <property type="molecule type" value="Genomic_DNA"/>
</dbReference>
<feature type="domain" description="Phosphoribosyltransferase" evidence="1">
    <location>
        <begin position="44"/>
        <end position="157"/>
    </location>
</feature>
<proteinExistence type="predicted"/>
<dbReference type="SUPFAM" id="SSF53271">
    <property type="entry name" value="PRTase-like"/>
    <property type="match status" value="1"/>
</dbReference>